<organism evidence="1 2">
    <name type="scientific">Methylorubrum salsuginis</name>
    <dbReference type="NCBI Taxonomy" id="414703"/>
    <lineage>
        <taxon>Bacteria</taxon>
        <taxon>Pseudomonadati</taxon>
        <taxon>Pseudomonadota</taxon>
        <taxon>Alphaproteobacteria</taxon>
        <taxon>Hyphomicrobiales</taxon>
        <taxon>Methylobacteriaceae</taxon>
        <taxon>Methylorubrum</taxon>
    </lineage>
</organism>
<name>A0A1I3YRN7_9HYPH</name>
<proteinExistence type="predicted"/>
<keyword evidence="2" id="KW-1185">Reference proteome</keyword>
<dbReference type="Proteomes" id="UP000198804">
    <property type="component" value="Unassembled WGS sequence"/>
</dbReference>
<gene>
    <name evidence="1" type="ORF">SAMN04488125_101331</name>
</gene>
<reference evidence="2" key="1">
    <citation type="submission" date="2016-10" db="EMBL/GenBank/DDBJ databases">
        <authorList>
            <person name="Varghese N."/>
            <person name="Submissions S."/>
        </authorList>
    </citation>
    <scope>NUCLEOTIDE SEQUENCE [LARGE SCALE GENOMIC DNA]</scope>
    <source>
        <strain evidence="2">CGMCC 1.6474</strain>
    </source>
</reference>
<protein>
    <recommendedName>
        <fullName evidence="3">DUF3137 domain-containing protein</fullName>
    </recommendedName>
</protein>
<dbReference type="STRING" id="414703.SAMN04488125_101331"/>
<dbReference type="AlphaFoldDB" id="A0A1I3YRN7"/>
<sequence length="224" mass="24162">MFLAVSVLIALTAAVFCLRQGRRSAAWRAGLLSGCAPRLEAPRLGRDRAGFATLDGSHDSLPVAVRLIPEALVHRRLPQLWLSVSLRCRLPTGATLDVLRRPAGAEFYAPADLPLRLDTPAGWPADTLVRGTPEAEALLRRAEPILAKILADPRVKEVLVTPRGLRLVVQAAQGARGAYLLTRGSRFDLDGVAPALLDETLAGLHRLARALSHNPDEIDHVRAA</sequence>
<dbReference type="OrthoDB" id="7990319at2"/>
<evidence type="ECO:0000313" key="2">
    <source>
        <dbReference type="Proteomes" id="UP000198804"/>
    </source>
</evidence>
<accession>A0A1I3YRN7</accession>
<evidence type="ECO:0000313" key="1">
    <source>
        <dbReference type="EMBL" id="SFK34465.1"/>
    </source>
</evidence>
<evidence type="ECO:0008006" key="3">
    <source>
        <dbReference type="Google" id="ProtNLM"/>
    </source>
</evidence>
<dbReference type="EMBL" id="FOSV01000001">
    <property type="protein sequence ID" value="SFK34465.1"/>
    <property type="molecule type" value="Genomic_DNA"/>
</dbReference>
<dbReference type="RefSeq" id="WP_091941272.1">
    <property type="nucleotide sequence ID" value="NZ_FOSV01000001.1"/>
</dbReference>